<keyword evidence="2" id="KW-0479">Metal-binding</keyword>
<evidence type="ECO:0000313" key="7">
    <source>
        <dbReference type="Proteomes" id="UP001320544"/>
    </source>
</evidence>
<sequence length="172" mass="18118">MVEGSIPSPRSGGGCNANARSARISHGRGKPHHDFGACIACAACAVACEPRAIGIVVDEDEGTLVWMLDFELCTSCGACHEVCPTGAMGLLSGVNPADEAEPPKRCVFALAECEECGKYYASRKEVAYANRLLSQLDHADAALARTMTRLCPECKRTRDALAADRRTGMGGA</sequence>
<reference evidence="6 7" key="1">
    <citation type="submission" date="2022-01" db="EMBL/GenBank/DDBJ databases">
        <title>Novel bile acid biosynthetic pathways are enriched in the microbiome of centenarians.</title>
        <authorList>
            <person name="Sato Y."/>
            <person name="Atarashi K."/>
            <person name="Plichta R.D."/>
            <person name="Arai Y."/>
            <person name="Sasajima S."/>
            <person name="Kearney M.S."/>
            <person name="Suda W."/>
            <person name="Takeshita K."/>
            <person name="Sasaki T."/>
            <person name="Okamoto S."/>
            <person name="Skelly N.A."/>
            <person name="Okamura Y."/>
            <person name="Vlamakis H."/>
            <person name="Li Y."/>
            <person name="Tanoue T."/>
            <person name="Takei H."/>
            <person name="Nittono H."/>
            <person name="Narushima S."/>
            <person name="Irie J."/>
            <person name="Itoh H."/>
            <person name="Moriya K."/>
            <person name="Sugiura Y."/>
            <person name="Suematsu M."/>
            <person name="Moritoki N."/>
            <person name="Shibata S."/>
            <person name="Littman R.D."/>
            <person name="Fischbach A.M."/>
            <person name="Uwamino Y."/>
            <person name="Inoue T."/>
            <person name="Honda A."/>
            <person name="Hattori M."/>
            <person name="Murai T."/>
            <person name="Xavier J.R."/>
            <person name="Hirose N."/>
            <person name="Honda K."/>
        </authorList>
    </citation>
    <scope>NUCLEOTIDE SEQUENCE [LARGE SCALE GENOMIC DNA]</scope>
    <source>
        <strain evidence="6 7">CE91-St30</strain>
    </source>
</reference>
<feature type="domain" description="4Fe-4S ferredoxin-type" evidence="5">
    <location>
        <begin position="29"/>
        <end position="58"/>
    </location>
</feature>
<dbReference type="Proteomes" id="UP001320544">
    <property type="component" value="Chromosome"/>
</dbReference>
<dbReference type="InterPro" id="IPR017900">
    <property type="entry name" value="4Fe4S_Fe_S_CS"/>
</dbReference>
<keyword evidence="1" id="KW-0004">4Fe-4S</keyword>
<keyword evidence="7" id="KW-1185">Reference proteome</keyword>
<dbReference type="PANTHER" id="PTHR43687">
    <property type="entry name" value="ADENYLYLSULFATE REDUCTASE, BETA SUBUNIT"/>
    <property type="match status" value="1"/>
</dbReference>
<evidence type="ECO:0000259" key="5">
    <source>
        <dbReference type="PROSITE" id="PS51379"/>
    </source>
</evidence>
<organism evidence="6 7">
    <name type="scientific">Raoultibacter timonensis</name>
    <dbReference type="NCBI Taxonomy" id="1907662"/>
    <lineage>
        <taxon>Bacteria</taxon>
        <taxon>Bacillati</taxon>
        <taxon>Actinomycetota</taxon>
        <taxon>Coriobacteriia</taxon>
        <taxon>Eggerthellales</taxon>
        <taxon>Eggerthellaceae</taxon>
        <taxon>Raoultibacter</taxon>
    </lineage>
</organism>
<evidence type="ECO:0000256" key="2">
    <source>
        <dbReference type="ARBA" id="ARBA00022723"/>
    </source>
</evidence>
<dbReference type="Pfam" id="PF12838">
    <property type="entry name" value="Fer4_7"/>
    <property type="match status" value="1"/>
</dbReference>
<protein>
    <submittedName>
        <fullName evidence="6">Formate hydrogenlyase complex iron-sulfur subunit</fullName>
    </submittedName>
</protein>
<evidence type="ECO:0000256" key="3">
    <source>
        <dbReference type="ARBA" id="ARBA00023004"/>
    </source>
</evidence>
<dbReference type="PANTHER" id="PTHR43687:SF1">
    <property type="entry name" value="FERREDOXIN III"/>
    <property type="match status" value="1"/>
</dbReference>
<keyword evidence="4" id="KW-0411">Iron-sulfur</keyword>
<feature type="domain" description="4Fe-4S ferredoxin-type" evidence="5">
    <location>
        <begin position="64"/>
        <end position="93"/>
    </location>
</feature>
<name>A0ABM7WMG6_9ACTN</name>
<dbReference type="PROSITE" id="PS51379">
    <property type="entry name" value="4FE4S_FER_2"/>
    <property type="match status" value="2"/>
</dbReference>
<dbReference type="InterPro" id="IPR017896">
    <property type="entry name" value="4Fe4S_Fe-S-bd"/>
</dbReference>
<dbReference type="RefSeq" id="WP_244386978.1">
    <property type="nucleotide sequence ID" value="NZ_AP025564.1"/>
</dbReference>
<dbReference type="EMBL" id="AP025564">
    <property type="protein sequence ID" value="BDE97602.1"/>
    <property type="molecule type" value="Genomic_DNA"/>
</dbReference>
<dbReference type="InterPro" id="IPR050572">
    <property type="entry name" value="Fe-S_Ferredoxin"/>
</dbReference>
<dbReference type="SUPFAM" id="SSF54862">
    <property type="entry name" value="4Fe-4S ferredoxins"/>
    <property type="match status" value="1"/>
</dbReference>
<gene>
    <name evidence="6" type="ORF">CE91St30_29350</name>
</gene>
<proteinExistence type="predicted"/>
<keyword evidence="3" id="KW-0408">Iron</keyword>
<accession>A0ABM7WMG6</accession>
<dbReference type="PROSITE" id="PS00198">
    <property type="entry name" value="4FE4S_FER_1"/>
    <property type="match status" value="1"/>
</dbReference>
<evidence type="ECO:0000256" key="4">
    <source>
        <dbReference type="ARBA" id="ARBA00023014"/>
    </source>
</evidence>
<dbReference type="Gene3D" id="3.30.70.3270">
    <property type="match status" value="1"/>
</dbReference>
<evidence type="ECO:0000313" key="6">
    <source>
        <dbReference type="EMBL" id="BDE97602.1"/>
    </source>
</evidence>
<evidence type="ECO:0000256" key="1">
    <source>
        <dbReference type="ARBA" id="ARBA00022485"/>
    </source>
</evidence>